<accession>A0AAV8R3Z3</accession>
<name>A0AAV8R3Z3_ENSVE</name>
<proteinExistence type="predicted"/>
<organism evidence="2 3">
    <name type="scientific">Ensete ventricosum</name>
    <name type="common">Abyssinian banana</name>
    <name type="synonym">Musa ensete</name>
    <dbReference type="NCBI Taxonomy" id="4639"/>
    <lineage>
        <taxon>Eukaryota</taxon>
        <taxon>Viridiplantae</taxon>
        <taxon>Streptophyta</taxon>
        <taxon>Embryophyta</taxon>
        <taxon>Tracheophyta</taxon>
        <taxon>Spermatophyta</taxon>
        <taxon>Magnoliopsida</taxon>
        <taxon>Liliopsida</taxon>
        <taxon>Zingiberales</taxon>
        <taxon>Musaceae</taxon>
        <taxon>Ensete</taxon>
    </lineage>
</organism>
<dbReference type="Proteomes" id="UP001222027">
    <property type="component" value="Unassembled WGS sequence"/>
</dbReference>
<dbReference type="AlphaFoldDB" id="A0AAV8R3Z3"/>
<keyword evidence="3" id="KW-1185">Reference proteome</keyword>
<evidence type="ECO:0000313" key="3">
    <source>
        <dbReference type="Proteomes" id="UP001222027"/>
    </source>
</evidence>
<sequence>MPVKLPAMATEEHGRPAPGQTESHMECLLSRASLSRARPIQIARLPSPYMPSVAVRSTHRTAGKADTETPPCVPARQVRRALQTHNILTTRCLVTRVRTGTAVSPIAKAGAMSRAGPSRDRLLPLS</sequence>
<evidence type="ECO:0000256" key="1">
    <source>
        <dbReference type="SAM" id="MobiDB-lite"/>
    </source>
</evidence>
<evidence type="ECO:0000313" key="2">
    <source>
        <dbReference type="EMBL" id="KAJ8493755.1"/>
    </source>
</evidence>
<reference evidence="2 3" key="1">
    <citation type="submission" date="2022-12" db="EMBL/GenBank/DDBJ databases">
        <title>Chromosome-scale assembly of the Ensete ventricosum genome.</title>
        <authorList>
            <person name="Dussert Y."/>
            <person name="Stocks J."/>
            <person name="Wendawek A."/>
            <person name="Woldeyes F."/>
            <person name="Nichols R.A."/>
            <person name="Borrell J.S."/>
        </authorList>
    </citation>
    <scope>NUCLEOTIDE SEQUENCE [LARGE SCALE GENOMIC DNA]</scope>
    <source>
        <strain evidence="3">cv. Maze</strain>
        <tissue evidence="2">Seeds</tissue>
    </source>
</reference>
<dbReference type="EMBL" id="JAQQAF010000004">
    <property type="protein sequence ID" value="KAJ8493755.1"/>
    <property type="molecule type" value="Genomic_DNA"/>
</dbReference>
<gene>
    <name evidence="2" type="ORF">OPV22_015476</name>
</gene>
<feature type="region of interest" description="Disordered" evidence="1">
    <location>
        <begin position="1"/>
        <end position="24"/>
    </location>
</feature>
<protein>
    <submittedName>
        <fullName evidence="2">Uncharacterized protein</fullName>
    </submittedName>
</protein>
<comment type="caution">
    <text evidence="2">The sequence shown here is derived from an EMBL/GenBank/DDBJ whole genome shotgun (WGS) entry which is preliminary data.</text>
</comment>